<reference evidence="2" key="1">
    <citation type="journal article" date="2020" name="Stud. Mycol.">
        <title>101 Dothideomycetes genomes: a test case for predicting lifestyles and emergence of pathogens.</title>
        <authorList>
            <person name="Haridas S."/>
            <person name="Albert R."/>
            <person name="Binder M."/>
            <person name="Bloem J."/>
            <person name="Labutti K."/>
            <person name="Salamov A."/>
            <person name="Andreopoulos B."/>
            <person name="Baker S."/>
            <person name="Barry K."/>
            <person name="Bills G."/>
            <person name="Bluhm B."/>
            <person name="Cannon C."/>
            <person name="Castanera R."/>
            <person name="Culley D."/>
            <person name="Daum C."/>
            <person name="Ezra D."/>
            <person name="Gonzalez J."/>
            <person name="Henrissat B."/>
            <person name="Kuo A."/>
            <person name="Liang C."/>
            <person name="Lipzen A."/>
            <person name="Lutzoni F."/>
            <person name="Magnuson J."/>
            <person name="Mondo S."/>
            <person name="Nolan M."/>
            <person name="Ohm R."/>
            <person name="Pangilinan J."/>
            <person name="Park H.-J."/>
            <person name="Ramirez L."/>
            <person name="Alfaro M."/>
            <person name="Sun H."/>
            <person name="Tritt A."/>
            <person name="Yoshinaga Y."/>
            <person name="Zwiers L.-H."/>
            <person name="Turgeon B."/>
            <person name="Goodwin S."/>
            <person name="Spatafora J."/>
            <person name="Crous P."/>
            <person name="Grigoriev I."/>
        </authorList>
    </citation>
    <scope>NUCLEOTIDE SEQUENCE</scope>
    <source>
        <strain evidence="2">ATCC 16933</strain>
    </source>
</reference>
<feature type="region of interest" description="Disordered" evidence="1">
    <location>
        <begin position="103"/>
        <end position="139"/>
    </location>
</feature>
<proteinExistence type="predicted"/>
<dbReference type="Proteomes" id="UP000799766">
    <property type="component" value="Unassembled WGS sequence"/>
</dbReference>
<organism evidence="2 3">
    <name type="scientific">Lineolata rhizophorae</name>
    <dbReference type="NCBI Taxonomy" id="578093"/>
    <lineage>
        <taxon>Eukaryota</taxon>
        <taxon>Fungi</taxon>
        <taxon>Dikarya</taxon>
        <taxon>Ascomycota</taxon>
        <taxon>Pezizomycotina</taxon>
        <taxon>Dothideomycetes</taxon>
        <taxon>Dothideomycetes incertae sedis</taxon>
        <taxon>Lineolatales</taxon>
        <taxon>Lineolataceae</taxon>
        <taxon>Lineolata</taxon>
    </lineage>
</organism>
<accession>A0A6A6NMX5</accession>
<dbReference type="AlphaFoldDB" id="A0A6A6NMX5"/>
<dbReference type="EMBL" id="MU001700">
    <property type="protein sequence ID" value="KAF2453026.1"/>
    <property type="molecule type" value="Genomic_DNA"/>
</dbReference>
<gene>
    <name evidence="2" type="ORF">BDY21DRAFT_382367</name>
</gene>
<evidence type="ECO:0000256" key="1">
    <source>
        <dbReference type="SAM" id="MobiDB-lite"/>
    </source>
</evidence>
<feature type="non-terminal residue" evidence="2">
    <location>
        <position position="1"/>
    </location>
</feature>
<feature type="compositionally biased region" description="Low complexity" evidence="1">
    <location>
        <begin position="103"/>
        <end position="114"/>
    </location>
</feature>
<protein>
    <submittedName>
        <fullName evidence="2">Uncharacterized protein</fullName>
    </submittedName>
</protein>
<evidence type="ECO:0000313" key="2">
    <source>
        <dbReference type="EMBL" id="KAF2453026.1"/>
    </source>
</evidence>
<evidence type="ECO:0000313" key="3">
    <source>
        <dbReference type="Proteomes" id="UP000799766"/>
    </source>
</evidence>
<keyword evidence="3" id="KW-1185">Reference proteome</keyword>
<feature type="compositionally biased region" description="Basic and acidic residues" evidence="1">
    <location>
        <begin position="115"/>
        <end position="127"/>
    </location>
</feature>
<feature type="region of interest" description="Disordered" evidence="1">
    <location>
        <begin position="1"/>
        <end position="52"/>
    </location>
</feature>
<name>A0A6A6NMX5_9PEZI</name>
<sequence>RFRRTLPAGAVPSERRPPPGRADPSAIYPARAPGGPETSCGPSPCRPPRPSTGCLPARLRRTAPTTPPWACPYGAPFARGRTTLRQNPQNLQRQLPAWASSGATAGRAAAATKADSGHHRDCRRGGREGPGPANRGAPAVGIPSCRWPGGPARCLSFWGVGSCGSSSWDVRPCCLSSWKFSHRFTLEGVVDGNVWQH</sequence>